<evidence type="ECO:0000256" key="6">
    <source>
        <dbReference type="PROSITE-ProRule" id="PRU00043"/>
    </source>
</evidence>
<dbReference type="GO" id="GO:0007156">
    <property type="term" value="P:homophilic cell adhesion via plasma membrane adhesion molecules"/>
    <property type="evidence" value="ECO:0007669"/>
    <property type="project" value="InterPro"/>
</dbReference>
<dbReference type="EMBL" id="VWZP01006060">
    <property type="protein sequence ID" value="NXH44571.1"/>
    <property type="molecule type" value="Genomic_DNA"/>
</dbReference>
<evidence type="ECO:0000256" key="1">
    <source>
        <dbReference type="ARBA" id="ARBA00004167"/>
    </source>
</evidence>
<name>A0A7K9K1Z8_9PASE</name>
<organism evidence="8 10">
    <name type="scientific">Dicaeum eximium</name>
    <dbReference type="NCBI Taxonomy" id="667154"/>
    <lineage>
        <taxon>Eukaryota</taxon>
        <taxon>Metazoa</taxon>
        <taxon>Chordata</taxon>
        <taxon>Craniata</taxon>
        <taxon>Vertebrata</taxon>
        <taxon>Euteleostomi</taxon>
        <taxon>Archelosauria</taxon>
        <taxon>Archosauria</taxon>
        <taxon>Dinosauria</taxon>
        <taxon>Saurischia</taxon>
        <taxon>Theropoda</taxon>
        <taxon>Coelurosauria</taxon>
        <taxon>Aves</taxon>
        <taxon>Neognathae</taxon>
        <taxon>Neoaves</taxon>
        <taxon>Telluraves</taxon>
        <taxon>Australaves</taxon>
        <taxon>Passeriformes</taxon>
        <taxon>Passeroidea</taxon>
        <taxon>Dicaeidae</taxon>
        <taxon>Dicaeum</taxon>
    </lineage>
</organism>
<evidence type="ECO:0000313" key="10">
    <source>
        <dbReference type="Proteomes" id="UP000523279"/>
    </source>
</evidence>
<dbReference type="GO" id="GO:0005509">
    <property type="term" value="F:calcium ion binding"/>
    <property type="evidence" value="ECO:0007669"/>
    <property type="project" value="UniProtKB-UniRule"/>
</dbReference>
<dbReference type="CDD" id="cd11304">
    <property type="entry name" value="Cadherin_repeat"/>
    <property type="match status" value="1"/>
</dbReference>
<accession>A0A7K9K1Z8</accession>
<dbReference type="Proteomes" id="UP000523279">
    <property type="component" value="Unassembled WGS sequence"/>
</dbReference>
<feature type="domain" description="Cadherin" evidence="7">
    <location>
        <begin position="5"/>
        <end position="61"/>
    </location>
</feature>
<keyword evidence="10" id="KW-1185">Reference proteome</keyword>
<dbReference type="SUPFAM" id="SSF49313">
    <property type="entry name" value="Cadherin-like"/>
    <property type="match status" value="1"/>
</dbReference>
<dbReference type="InterPro" id="IPR015919">
    <property type="entry name" value="Cadherin-like_sf"/>
</dbReference>
<dbReference type="GO" id="GO:0016020">
    <property type="term" value="C:membrane"/>
    <property type="evidence" value="ECO:0007669"/>
    <property type="project" value="UniProtKB-SubCell"/>
</dbReference>
<feature type="non-terminal residue" evidence="8">
    <location>
        <position position="61"/>
    </location>
</feature>
<keyword evidence="5" id="KW-0325">Glycoprotein</keyword>
<evidence type="ECO:0000256" key="5">
    <source>
        <dbReference type="ARBA" id="ARBA00023180"/>
    </source>
</evidence>
<evidence type="ECO:0000313" key="9">
    <source>
        <dbReference type="EMBL" id="NXH49016.1"/>
    </source>
</evidence>
<comment type="caution">
    <text evidence="8">The sequence shown here is derived from an EMBL/GenBank/DDBJ whole genome shotgun (WGS) entry which is preliminary data.</text>
</comment>
<evidence type="ECO:0000256" key="4">
    <source>
        <dbReference type="ARBA" id="ARBA00023136"/>
    </source>
</evidence>
<keyword evidence="6" id="KW-0106">Calcium</keyword>
<proteinExistence type="predicted"/>
<dbReference type="EMBL" id="VWZP01009441">
    <property type="protein sequence ID" value="NXH49016.1"/>
    <property type="molecule type" value="Genomic_DNA"/>
</dbReference>
<dbReference type="Pfam" id="PF00028">
    <property type="entry name" value="Cadherin"/>
    <property type="match status" value="1"/>
</dbReference>
<dbReference type="AlphaFoldDB" id="A0A7K9K1Z8"/>
<evidence type="ECO:0000259" key="7">
    <source>
        <dbReference type="PROSITE" id="PS50268"/>
    </source>
</evidence>
<keyword evidence="4" id="KW-0472">Membrane</keyword>
<evidence type="ECO:0000256" key="3">
    <source>
        <dbReference type="ARBA" id="ARBA00022989"/>
    </source>
</evidence>
<feature type="non-terminal residue" evidence="8">
    <location>
        <position position="1"/>
    </location>
</feature>
<dbReference type="Gene3D" id="2.60.40.60">
    <property type="entry name" value="Cadherins"/>
    <property type="match status" value="1"/>
</dbReference>
<sequence length="61" mass="6406">PPVFSKSVYESRAPENLPAGSLVLRVQATDADAGTNGRVSYSFSTVSDGVRLLFTVDSESG</sequence>
<evidence type="ECO:0000313" key="8">
    <source>
        <dbReference type="EMBL" id="NXH44571.1"/>
    </source>
</evidence>
<comment type="subcellular location">
    <subcellularLocation>
        <location evidence="1">Membrane</location>
        <topology evidence="1">Single-pass membrane protein</topology>
    </subcellularLocation>
</comment>
<keyword evidence="2" id="KW-0812">Transmembrane</keyword>
<keyword evidence="3" id="KW-1133">Transmembrane helix</keyword>
<dbReference type="PANTHER" id="PTHR24028">
    <property type="entry name" value="CADHERIN-87A"/>
    <property type="match status" value="1"/>
</dbReference>
<dbReference type="InterPro" id="IPR050174">
    <property type="entry name" value="Protocadherin/Cadherin-CA"/>
</dbReference>
<evidence type="ECO:0000256" key="2">
    <source>
        <dbReference type="ARBA" id="ARBA00022692"/>
    </source>
</evidence>
<dbReference type="InterPro" id="IPR002126">
    <property type="entry name" value="Cadherin-like_dom"/>
</dbReference>
<dbReference type="PROSITE" id="PS50268">
    <property type="entry name" value="CADHERIN_2"/>
    <property type="match status" value="1"/>
</dbReference>
<gene>
    <name evidence="8" type="primary">Pcdhgb3_0</name>
    <name evidence="9" type="synonym">Pcdhgb3_1</name>
    <name evidence="8" type="ORF">DICEXI_R15347</name>
    <name evidence="9" type="ORF">DICEXI_R15701</name>
</gene>
<protein>
    <submittedName>
        <fullName evidence="8">PCDGF protein</fullName>
    </submittedName>
</protein>
<reference evidence="8 10" key="1">
    <citation type="submission" date="2019-09" db="EMBL/GenBank/DDBJ databases">
        <title>Bird 10,000 Genomes (B10K) Project - Family phase.</title>
        <authorList>
            <person name="Zhang G."/>
        </authorList>
    </citation>
    <scope>NUCLEOTIDE SEQUENCE [LARGE SCALE GENOMIC DNA]</scope>
    <source>
        <strain evidence="8">B10K-DU-001-34</strain>
        <tissue evidence="8">Muscle</tissue>
    </source>
</reference>